<reference evidence="10 11" key="1">
    <citation type="journal article" date="2021" name="Microbiol. Resour. Announc.">
        <title>Complete Genome Sequences of Two Rhodococcus sp. Strains with Large and Linear Chromosomes, Isolated from Apple Rhizosphere.</title>
        <authorList>
            <person name="Benning S."/>
            <person name="Brugnone N."/>
            <person name="Siani R."/>
            <person name="Kublik S."/>
            <person name="Schloter M."/>
            <person name="Rad V."/>
        </authorList>
    </citation>
    <scope>NUCLEOTIDE SEQUENCE [LARGE SCALE GENOMIC DNA]</scope>
    <source>
        <strain evidence="10 11">R79</strain>
    </source>
</reference>
<dbReference type="InterPro" id="IPR036010">
    <property type="entry name" value="2Fe-2S_ferredoxin-like_sf"/>
</dbReference>
<dbReference type="CDD" id="cd06185">
    <property type="entry name" value="PDR_like"/>
    <property type="match status" value="1"/>
</dbReference>
<protein>
    <submittedName>
        <fullName evidence="10">Oxidoreductase</fullName>
    </submittedName>
</protein>
<keyword evidence="7" id="KW-0411">Iron-sulfur</keyword>
<evidence type="ECO:0000313" key="11">
    <source>
        <dbReference type="Proteomes" id="UP000662986"/>
    </source>
</evidence>
<dbReference type="PROSITE" id="PS51384">
    <property type="entry name" value="FAD_FR"/>
    <property type="match status" value="1"/>
</dbReference>
<dbReference type="CDD" id="cd00207">
    <property type="entry name" value="fer2"/>
    <property type="match status" value="1"/>
</dbReference>
<dbReference type="InterPro" id="IPR017938">
    <property type="entry name" value="Riboflavin_synthase-like_b-brl"/>
</dbReference>
<name>A0A974VZU8_9NOCA</name>
<keyword evidence="11" id="KW-1185">Reference proteome</keyword>
<keyword evidence="2" id="KW-0285">Flavoprotein</keyword>
<evidence type="ECO:0000259" key="9">
    <source>
        <dbReference type="PROSITE" id="PS51384"/>
    </source>
</evidence>
<accession>A0A974VZU8</accession>
<dbReference type="PROSITE" id="PS51085">
    <property type="entry name" value="2FE2S_FER_2"/>
    <property type="match status" value="1"/>
</dbReference>
<evidence type="ECO:0000256" key="3">
    <source>
        <dbReference type="ARBA" id="ARBA00022714"/>
    </source>
</evidence>
<keyword evidence="6" id="KW-0408">Iron</keyword>
<comment type="cofactor">
    <cofactor evidence="1">
        <name>FAD</name>
        <dbReference type="ChEBI" id="CHEBI:57692"/>
    </cofactor>
</comment>
<evidence type="ECO:0000256" key="6">
    <source>
        <dbReference type="ARBA" id="ARBA00023004"/>
    </source>
</evidence>
<dbReference type="Gene3D" id="3.10.20.30">
    <property type="match status" value="1"/>
</dbReference>
<geneLocation type="plasmid" evidence="10 11">
    <name>unnamed3</name>
</geneLocation>
<dbReference type="Proteomes" id="UP000662986">
    <property type="component" value="Plasmid unnamed3"/>
</dbReference>
<dbReference type="PRINTS" id="PR00409">
    <property type="entry name" value="PHDIOXRDTASE"/>
</dbReference>
<dbReference type="InterPro" id="IPR012675">
    <property type="entry name" value="Beta-grasp_dom_sf"/>
</dbReference>
<reference evidence="10 11" key="2">
    <citation type="journal article" date="2022" name="Arch. Microbiol.">
        <title>Rhodococcus pseudokoreensis sp. nov. isolated from the rhizosphere of young M26 apple rootstocks.</title>
        <authorList>
            <person name="Kampfer P."/>
            <person name="Glaeser S.P."/>
            <person name="Blom J."/>
            <person name="Wolf J."/>
            <person name="Benning S."/>
            <person name="Schloter M."/>
            <person name="Neumann-Schaal M."/>
        </authorList>
    </citation>
    <scope>NUCLEOTIDE SEQUENCE [LARGE SCALE GENOMIC DNA]</scope>
    <source>
        <strain evidence="10 11">R79</strain>
    </source>
</reference>
<evidence type="ECO:0000256" key="2">
    <source>
        <dbReference type="ARBA" id="ARBA00022630"/>
    </source>
</evidence>
<feature type="domain" description="FAD-binding FR-type" evidence="9">
    <location>
        <begin position="13"/>
        <end position="115"/>
    </location>
</feature>
<dbReference type="SUPFAM" id="SSF54292">
    <property type="entry name" value="2Fe-2S ferredoxin-like"/>
    <property type="match status" value="1"/>
</dbReference>
<evidence type="ECO:0000259" key="8">
    <source>
        <dbReference type="PROSITE" id="PS51085"/>
    </source>
</evidence>
<dbReference type="PROSITE" id="PS00197">
    <property type="entry name" value="2FE2S_FER_1"/>
    <property type="match status" value="1"/>
</dbReference>
<dbReference type="PANTHER" id="PTHR47354:SF1">
    <property type="entry name" value="CARNITINE MONOOXYGENASE REDUCTASE SUBUNIT"/>
    <property type="match status" value="1"/>
</dbReference>
<dbReference type="InterPro" id="IPR039261">
    <property type="entry name" value="FNR_nucleotide-bd"/>
</dbReference>
<evidence type="ECO:0000256" key="4">
    <source>
        <dbReference type="ARBA" id="ARBA00022723"/>
    </source>
</evidence>
<evidence type="ECO:0000313" key="10">
    <source>
        <dbReference type="EMBL" id="QSE87843.1"/>
    </source>
</evidence>
<dbReference type="Gene3D" id="3.40.50.80">
    <property type="entry name" value="Nucleotide-binding domain of ferredoxin-NADP reductase (FNR) module"/>
    <property type="match status" value="1"/>
</dbReference>
<dbReference type="Pfam" id="PF00175">
    <property type="entry name" value="NAD_binding_1"/>
    <property type="match status" value="1"/>
</dbReference>
<dbReference type="InterPro" id="IPR001041">
    <property type="entry name" value="2Fe-2S_ferredoxin-type"/>
</dbReference>
<keyword evidence="10" id="KW-0614">Plasmid</keyword>
<dbReference type="PANTHER" id="PTHR47354">
    <property type="entry name" value="NADH OXIDOREDUCTASE HCR"/>
    <property type="match status" value="1"/>
</dbReference>
<dbReference type="InterPro" id="IPR017927">
    <property type="entry name" value="FAD-bd_FR_type"/>
</dbReference>
<dbReference type="EMBL" id="CP070616">
    <property type="protein sequence ID" value="QSE87843.1"/>
    <property type="molecule type" value="Genomic_DNA"/>
</dbReference>
<dbReference type="SUPFAM" id="SSF52343">
    <property type="entry name" value="Ferredoxin reductase-like, C-terminal NADP-linked domain"/>
    <property type="match status" value="1"/>
</dbReference>
<dbReference type="InterPro" id="IPR001433">
    <property type="entry name" value="OxRdtase_FAD/NAD-bd"/>
</dbReference>
<organism evidence="10 11">
    <name type="scientific">Rhodococcus pseudokoreensis</name>
    <dbReference type="NCBI Taxonomy" id="2811421"/>
    <lineage>
        <taxon>Bacteria</taxon>
        <taxon>Bacillati</taxon>
        <taxon>Actinomycetota</taxon>
        <taxon>Actinomycetes</taxon>
        <taxon>Mycobacteriales</taxon>
        <taxon>Nocardiaceae</taxon>
        <taxon>Rhodococcus</taxon>
    </lineage>
</organism>
<keyword evidence="5" id="KW-0560">Oxidoreductase</keyword>
<dbReference type="InterPro" id="IPR006058">
    <property type="entry name" value="2Fe2S_fd_BS"/>
</dbReference>
<dbReference type="Pfam" id="PF00111">
    <property type="entry name" value="Fer2"/>
    <property type="match status" value="1"/>
</dbReference>
<dbReference type="SUPFAM" id="SSF63380">
    <property type="entry name" value="Riboflavin synthase domain-like"/>
    <property type="match status" value="1"/>
</dbReference>
<keyword evidence="3" id="KW-0001">2Fe-2S</keyword>
<dbReference type="InterPro" id="IPR050415">
    <property type="entry name" value="MRET"/>
</dbReference>
<evidence type="ECO:0000256" key="7">
    <source>
        <dbReference type="ARBA" id="ARBA00023014"/>
    </source>
</evidence>
<gene>
    <name evidence="10" type="ORF">JWS13_04065</name>
</gene>
<proteinExistence type="predicted"/>
<feature type="domain" description="2Fe-2S ferredoxin-type" evidence="8">
    <location>
        <begin position="238"/>
        <end position="325"/>
    </location>
</feature>
<sequence>MAPVKTHVHSGDVTELEAIIVSVTNEAHGVRSIELAPADGDKMPRWEPGAHIDLLLSPELERQYSLCGDPDDHGTWRVAVLREPESRGGSEWVHDRLAVGDRLRVRGPRNNFPLVEETEYLFIAGGIGITPILPMIARCEAARTPWRLVYGGRTQTSMAFTEALAEHGDKVTFWPQDNCGIIDLEALLGEPRDNVAVYCCGPGVLLDAVEERCHGWPSGSLHVERFRPKAGALDGPNTSFEVELDESGIVVTVGAEESIVDALEAAGVHVPTSCREGTCGTCETVVLEGTPDHRDSYLTEQEKESNEVMMLCCSRSKCSRLVLEL</sequence>
<evidence type="ECO:0000256" key="5">
    <source>
        <dbReference type="ARBA" id="ARBA00023002"/>
    </source>
</evidence>
<keyword evidence="4" id="KW-0479">Metal-binding</keyword>
<dbReference type="Gene3D" id="2.40.30.10">
    <property type="entry name" value="Translation factors"/>
    <property type="match status" value="1"/>
</dbReference>
<evidence type="ECO:0000256" key="1">
    <source>
        <dbReference type="ARBA" id="ARBA00001974"/>
    </source>
</evidence>